<dbReference type="GO" id="GO:0016740">
    <property type="term" value="F:transferase activity"/>
    <property type="evidence" value="ECO:0007669"/>
    <property type="project" value="UniProtKB-KW"/>
</dbReference>
<sequence length="331" mass="38587">MLNKNKINIISVSGYGWSGSSAVVDFMKGFKDTKAIETEFRLLKDPGGIMDLESALLDNWDVMKNGLAINDFITLINILNRKHIKMFQMGGSYGVTVSNDFLRQSYDYINDLVDFKFNGDSLIFDYSLSRFQYFLKRVRKRVLRAYAKEIYFSKPSREAFRKATQSYLSCVLRDFANKHECRNVVLDQAIPASNIKKSLSYFDKIKIIIVDRDPRDVYCDMYNHKSLIYSQGHNEIYSVNNFIKWFRAQRDAESQRGLKGEILKVKFEDLVNDYAVTSEIIKDFIGLDMELDPNKRCFHPEKSIKNIGIYKNHSNKKAIELIDSELNEYYK</sequence>
<dbReference type="InterPro" id="IPR027417">
    <property type="entry name" value="P-loop_NTPase"/>
</dbReference>
<comment type="caution">
    <text evidence="1">The sequence shown here is derived from an EMBL/GenBank/DDBJ whole genome shotgun (WGS) entry which is preliminary data.</text>
</comment>
<proteinExistence type="predicted"/>
<keyword evidence="2" id="KW-1185">Reference proteome</keyword>
<dbReference type="Pfam" id="PF13469">
    <property type="entry name" value="Sulfotransfer_3"/>
    <property type="match status" value="1"/>
</dbReference>
<dbReference type="EMBL" id="VJWL01000001">
    <property type="protein sequence ID" value="TRW50194.1"/>
    <property type="molecule type" value="Genomic_DNA"/>
</dbReference>
<gene>
    <name evidence="1" type="ORF">FM042_04995</name>
</gene>
<organism evidence="1 2">
    <name type="scientific">Aliidiomarina halalkaliphila</name>
    <dbReference type="NCBI Taxonomy" id="2593535"/>
    <lineage>
        <taxon>Bacteria</taxon>
        <taxon>Pseudomonadati</taxon>
        <taxon>Pseudomonadota</taxon>
        <taxon>Gammaproteobacteria</taxon>
        <taxon>Alteromonadales</taxon>
        <taxon>Idiomarinaceae</taxon>
        <taxon>Aliidiomarina</taxon>
    </lineage>
</organism>
<reference evidence="1 2" key="1">
    <citation type="submission" date="2019-07" db="EMBL/GenBank/DDBJ databases">
        <authorList>
            <person name="Yang M."/>
            <person name="Zhao D."/>
            <person name="Xiang H."/>
        </authorList>
    </citation>
    <scope>NUCLEOTIDE SEQUENCE [LARGE SCALE GENOMIC DNA]</scope>
    <source>
        <strain evidence="1 2">IM1326</strain>
    </source>
</reference>
<dbReference type="OrthoDB" id="6358439at2"/>
<dbReference type="SUPFAM" id="SSF52540">
    <property type="entry name" value="P-loop containing nucleoside triphosphate hydrolases"/>
    <property type="match status" value="1"/>
</dbReference>
<name>A0A552X5A4_9GAMM</name>
<evidence type="ECO:0000313" key="1">
    <source>
        <dbReference type="EMBL" id="TRW50194.1"/>
    </source>
</evidence>
<keyword evidence="1" id="KW-0808">Transferase</keyword>
<dbReference type="AlphaFoldDB" id="A0A552X5A4"/>
<dbReference type="RefSeq" id="WP_143234921.1">
    <property type="nucleotide sequence ID" value="NZ_VJWL01000001.1"/>
</dbReference>
<dbReference type="Gene3D" id="3.40.50.300">
    <property type="entry name" value="P-loop containing nucleotide triphosphate hydrolases"/>
    <property type="match status" value="1"/>
</dbReference>
<accession>A0A552X5A4</accession>
<dbReference type="Proteomes" id="UP000320359">
    <property type="component" value="Unassembled WGS sequence"/>
</dbReference>
<protein>
    <submittedName>
        <fullName evidence="1">Sulfotransferase</fullName>
    </submittedName>
</protein>
<evidence type="ECO:0000313" key="2">
    <source>
        <dbReference type="Proteomes" id="UP000320359"/>
    </source>
</evidence>